<keyword evidence="3" id="KW-1185">Reference proteome</keyword>
<name>A0A5B9D870_9ARCH</name>
<feature type="region of interest" description="Disordered" evidence="1">
    <location>
        <begin position="461"/>
        <end position="491"/>
    </location>
</feature>
<dbReference type="Proteomes" id="UP000321408">
    <property type="component" value="Chromosome"/>
</dbReference>
<proteinExistence type="predicted"/>
<dbReference type="RefSeq" id="WP_147661736.1">
    <property type="nucleotide sequence ID" value="NZ_CP042905.2"/>
</dbReference>
<dbReference type="KEGG" id="psyt:DSAG12_00613"/>
<dbReference type="EMBL" id="CP042905">
    <property type="protein sequence ID" value="QEE14796.1"/>
    <property type="molecule type" value="Genomic_DNA"/>
</dbReference>
<reference evidence="2 3" key="2">
    <citation type="journal article" date="2024" name="Int. J. Syst. Evol. Microbiol.">
        <title>Promethearchaeum syntrophicum gen. nov., sp. nov., an anaerobic, obligately syntrophic archaeon, the first isolate of the lineage 'Asgard' archaea, and proposal of the new archaeal phylum Promethearchaeota phyl. nov. and kingdom Promethearchaeati regn. nov.</title>
        <authorList>
            <person name="Imachi H."/>
            <person name="Nobu M.K."/>
            <person name="Kato S."/>
            <person name="Takaki Y."/>
            <person name="Miyazaki M."/>
            <person name="Miyata M."/>
            <person name="Ogawara M."/>
            <person name="Saito Y."/>
            <person name="Sakai S."/>
            <person name="Tahara Y.O."/>
            <person name="Takano Y."/>
            <person name="Tasumi E."/>
            <person name="Uematsu K."/>
            <person name="Yoshimura T."/>
            <person name="Itoh T."/>
            <person name="Ohkuma M."/>
            <person name="Takai K."/>
        </authorList>
    </citation>
    <scope>NUCLEOTIDE SEQUENCE [LARGE SCALE GENOMIC DNA]</scope>
    <source>
        <strain evidence="2 3">MK-D1</strain>
    </source>
</reference>
<sequence>MSEVDGNKVILNGIPLSSIANPLDFSGYGQIWLNIFMKYYKIGDKMTNNMNHKENILQTLIDEFEANLDFSSIQLYNKIIIQRTKNQPKNIPIQLIKGSLRGYYFEAYSNWILSQINTKIPECKGYSCPQEIQKEPRAQEGLTRGKKGEIVVNRSGFMLSEYDFLLIYTDHIEMLEMKHRLQSQYNPIRKTYVRLNRLKQILSLPAKGIVGSNKKQFTNNYKNKIIQYQLERIEFSRFNEFFEFVQTNGIPKLATKLPTNYIKLSQIDKTMIDFAEIEVELLNLLASNTKINQKNRNIIIEKLLLLGPLPIGQLVLKSNNLSNKMFPTKKLHDLVKENKSPLIIFLKYDGVQFRLNLLNSQINQRYKHKSINSARFDQDRFTFGHYRQSTGSEGYKFHQIKALKSFNLPVIDMSTLLILSKLILLLNDPKSSSKFSDQEILKLNAIIDHIKYILQDIKVKRSKKKSYNKQKKKKKRSKKKPKKNHKKKLKP</sequence>
<organism evidence="2 3">
    <name type="scientific">Promethearchaeum syntrophicum</name>
    <dbReference type="NCBI Taxonomy" id="2594042"/>
    <lineage>
        <taxon>Archaea</taxon>
        <taxon>Promethearchaeati</taxon>
        <taxon>Promethearchaeota</taxon>
        <taxon>Promethearchaeia</taxon>
        <taxon>Promethearchaeales</taxon>
        <taxon>Promethearchaeaceae</taxon>
        <taxon>Promethearchaeum</taxon>
    </lineage>
</organism>
<dbReference type="GeneID" id="41328617"/>
<evidence type="ECO:0000313" key="2">
    <source>
        <dbReference type="EMBL" id="QEE14796.1"/>
    </source>
</evidence>
<accession>A0A5B9D870</accession>
<reference evidence="2 3" key="1">
    <citation type="journal article" date="2020" name="Nature">
        <title>Isolation of an archaeon at the prokaryote-eukaryote interface.</title>
        <authorList>
            <person name="Imachi H."/>
            <person name="Nobu M.K."/>
            <person name="Nakahara N."/>
            <person name="Morono Y."/>
            <person name="Ogawara M."/>
            <person name="Takaki Y."/>
            <person name="Takano Y."/>
            <person name="Uematsu K."/>
            <person name="Ikuta T."/>
            <person name="Ito M."/>
            <person name="Matsui Y."/>
            <person name="Miyazaki M."/>
            <person name="Murata K."/>
            <person name="Saito Y."/>
            <person name="Sakai S."/>
            <person name="Song C."/>
            <person name="Tasumi E."/>
            <person name="Yamanaka Y."/>
            <person name="Yamaguchi T."/>
            <person name="Kamagata Y."/>
            <person name="Tamaki H."/>
            <person name="Takai K."/>
        </authorList>
    </citation>
    <scope>NUCLEOTIDE SEQUENCE [LARGE SCALE GENOMIC DNA]</scope>
    <source>
        <strain evidence="2 3">MK-D1</strain>
    </source>
</reference>
<dbReference type="AlphaFoldDB" id="A0A5B9D870"/>
<gene>
    <name evidence="2" type="ORF">DSAG12_00613</name>
</gene>
<protein>
    <submittedName>
        <fullName evidence="2">Uncharacterized protein</fullName>
    </submittedName>
</protein>
<evidence type="ECO:0000313" key="3">
    <source>
        <dbReference type="Proteomes" id="UP000321408"/>
    </source>
</evidence>
<evidence type="ECO:0000256" key="1">
    <source>
        <dbReference type="SAM" id="MobiDB-lite"/>
    </source>
</evidence>